<evidence type="ECO:0000259" key="12">
    <source>
        <dbReference type="Pfam" id="PF13954"/>
    </source>
</evidence>
<evidence type="ECO:0000256" key="9">
    <source>
        <dbReference type="ARBA" id="ARBA00023237"/>
    </source>
</evidence>
<keyword evidence="8 10" id="KW-0472">Membrane</keyword>
<dbReference type="InterPro" id="IPR042186">
    <property type="entry name" value="FimD_plug_dom"/>
</dbReference>
<protein>
    <submittedName>
        <fullName evidence="13">Outer membrane usher protein PefC</fullName>
    </submittedName>
</protein>
<dbReference type="Gene3D" id="3.10.20.410">
    <property type="match status" value="1"/>
</dbReference>
<dbReference type="EMBL" id="DAAPLT010000007">
    <property type="protein sequence ID" value="HAD6716155.1"/>
    <property type="molecule type" value="Genomic_DNA"/>
</dbReference>
<comment type="subcellular location">
    <subcellularLocation>
        <location evidence="1 10">Cell outer membrane</location>
        <topology evidence="1 10">Multi-pass membrane protein</topology>
    </subcellularLocation>
</comment>
<evidence type="ECO:0000313" key="13">
    <source>
        <dbReference type="EMBL" id="HAD6716155.1"/>
    </source>
</evidence>
<evidence type="ECO:0000256" key="6">
    <source>
        <dbReference type="ARBA" id="ARBA00022692"/>
    </source>
</evidence>
<dbReference type="AlphaFoldDB" id="A0A718RRV4"/>
<dbReference type="InterPro" id="IPR018030">
    <property type="entry name" value="Fimbrial_membr_usher_CS"/>
</dbReference>
<feature type="domain" description="PapC N-terminal" evidence="12">
    <location>
        <begin position="41"/>
        <end position="161"/>
    </location>
</feature>
<reference evidence="13" key="2">
    <citation type="submission" date="2019-01" db="EMBL/GenBank/DDBJ databases">
        <authorList>
            <consortium name="NCBI Pathogen Detection Project"/>
        </authorList>
    </citation>
    <scope>NUCLEOTIDE SEQUENCE</scope>
    <source>
        <strain evidence="13">SL1344</strain>
    </source>
</reference>
<keyword evidence="5 10" id="KW-1029">Fimbrium biogenesis</keyword>
<evidence type="ECO:0000256" key="10">
    <source>
        <dbReference type="RuleBase" id="RU003884"/>
    </source>
</evidence>
<dbReference type="Pfam" id="PF13954">
    <property type="entry name" value="PapC_N"/>
    <property type="match status" value="1"/>
</dbReference>
<feature type="chain" id="PRO_5027616637" evidence="11">
    <location>
        <begin position="25"/>
        <end position="805"/>
    </location>
</feature>
<keyword evidence="6 10" id="KW-0812">Transmembrane</keyword>
<evidence type="ECO:0000256" key="8">
    <source>
        <dbReference type="ARBA" id="ARBA00023136"/>
    </source>
</evidence>
<gene>
    <name evidence="13" type="primary">pefC</name>
    <name evidence="13" type="ORF">G1X19_10920</name>
</gene>
<dbReference type="InterPro" id="IPR000015">
    <property type="entry name" value="Fimb_usher"/>
</dbReference>
<organism evidence="13">
    <name type="scientific">Salmonella typhimurium (strain SL1344)</name>
    <dbReference type="NCBI Taxonomy" id="216597"/>
    <lineage>
        <taxon>Bacteria</taxon>
        <taxon>Pseudomonadati</taxon>
        <taxon>Pseudomonadota</taxon>
        <taxon>Gammaproteobacteria</taxon>
        <taxon>Enterobacterales</taxon>
        <taxon>Enterobacteriaceae</taxon>
        <taxon>Salmonella</taxon>
    </lineage>
</organism>
<accession>A0A718RRV4</accession>
<sequence length="805" mass="88493">MALKRFPKISLLALSIWYSHFSIADELNLDFIQGVSVIPSILKSDANYPEGQYIVDVAVNKERTGRLGLNISKEDEQNNMLCFSPEWLEKAGVMLNTDAYQDVFDEGKGCYVLAKKPHTLVDFDYGAQALNFNIPQAYLLSKTDPARWDYGVNGGRLKYYGNFNKTVHNDFNAFGNFDAAINMGRWVLSSNMNVSHSDNKTEFTSSDLTLSTAISQVQGDLLLGKSQTRTELFSDFNFYGASLRSNSNMRPWETRGYAPDISGVAPTPSRITVKQNGYTVYSKMVPAGPYRLDDLRPMGNGDLVVTVEDESGNKTEQVYPVTTLPTLLRPGEFQYNVAMGKKNNSNELDKAFDSDTGMFWLGSLDYGLSTTTLNSAAILNENYQSGGLGVTQMLGGLGALSLSANVSKASYDNGEEKTGQSFSAKYAKSFSDKTDLQLLTYRYQSKGYVEFADFNPKDIWRYARYGGQRSRYEARLSHRFDDIYLSGSYWRQDYWMREGADTGSTLSLSTSVFDSVSLFLNGSYSKYAWSDKADYSVSLSVSVPFDLKGTRHYSSNSVGYTRTGGTTFNTSMSAMPTDRFNYSLSANAGSKGGRGASASASYAFDAVQTNMGVSRSYNKHGNSQTSFSGSVSGSVLGTTETGPLFTKESSDTVGIVSIPGVEGVSVNGSMPTNSDGNTVVWLSEYSENSININMDNVPDDMEFETTSYNVVPTEKAMVYRKFGFENVLRYILRVKDAQGNYLTGGDAKTEQGLNAGFISNNGVLLMNMLAEPKTVSVNTGDGKQCRFSLAGLKANTNKVQEVRCE</sequence>
<keyword evidence="4" id="KW-1134">Transmembrane beta strand</keyword>
<dbReference type="InterPro" id="IPR037224">
    <property type="entry name" value="PapC_N_sf"/>
</dbReference>
<dbReference type="PANTHER" id="PTHR30451:SF21">
    <property type="entry name" value="FIMBRIAL USHER DOMAIN-CONTAINING PROTEIN YDET-RELATED"/>
    <property type="match status" value="1"/>
</dbReference>
<comment type="similarity">
    <text evidence="2 10">Belongs to the fimbrial export usher family.</text>
</comment>
<keyword evidence="7 11" id="KW-0732">Signal</keyword>
<name>A0A718RRV4_SALTS</name>
<keyword evidence="3 10" id="KW-0813">Transport</keyword>
<dbReference type="NCBIfam" id="NF011760">
    <property type="entry name" value="PRK15213.1"/>
    <property type="match status" value="1"/>
</dbReference>
<evidence type="ECO:0000256" key="5">
    <source>
        <dbReference type="ARBA" id="ARBA00022558"/>
    </source>
</evidence>
<dbReference type="PROSITE" id="PS01151">
    <property type="entry name" value="FIMBRIAL_USHER"/>
    <property type="match status" value="1"/>
</dbReference>
<keyword evidence="9 10" id="KW-0998">Cell outer membrane</keyword>
<dbReference type="SUPFAM" id="SSF141729">
    <property type="entry name" value="FimD N-terminal domain-like"/>
    <property type="match status" value="1"/>
</dbReference>
<dbReference type="PANTHER" id="PTHR30451">
    <property type="entry name" value="OUTER MEMBRANE USHER PROTEIN"/>
    <property type="match status" value="1"/>
</dbReference>
<dbReference type="Gene3D" id="2.60.40.3110">
    <property type="match status" value="1"/>
</dbReference>
<evidence type="ECO:0000256" key="7">
    <source>
        <dbReference type="ARBA" id="ARBA00022729"/>
    </source>
</evidence>
<evidence type="ECO:0000256" key="11">
    <source>
        <dbReference type="SAM" id="SignalP"/>
    </source>
</evidence>
<dbReference type="Pfam" id="PF00577">
    <property type="entry name" value="Usher"/>
    <property type="match status" value="1"/>
</dbReference>
<dbReference type="GO" id="GO:0015473">
    <property type="term" value="F:fimbrial usher porin activity"/>
    <property type="evidence" value="ECO:0007669"/>
    <property type="project" value="InterPro"/>
</dbReference>
<evidence type="ECO:0000256" key="2">
    <source>
        <dbReference type="ARBA" id="ARBA00008064"/>
    </source>
</evidence>
<dbReference type="InterPro" id="IPR025885">
    <property type="entry name" value="PapC_N"/>
</dbReference>
<feature type="signal peptide" evidence="11">
    <location>
        <begin position="1"/>
        <end position="24"/>
    </location>
</feature>
<dbReference type="GO" id="GO:0009297">
    <property type="term" value="P:pilus assembly"/>
    <property type="evidence" value="ECO:0007669"/>
    <property type="project" value="InterPro"/>
</dbReference>
<dbReference type="Gene3D" id="2.60.40.2610">
    <property type="entry name" value="Outer membrane usher protein FimD, plug domain"/>
    <property type="match status" value="1"/>
</dbReference>
<dbReference type="GO" id="GO:0009279">
    <property type="term" value="C:cell outer membrane"/>
    <property type="evidence" value="ECO:0007669"/>
    <property type="project" value="UniProtKB-SubCell"/>
</dbReference>
<comment type="caution">
    <text evidence="13">The sequence shown here is derived from an EMBL/GenBank/DDBJ whole genome shotgun (WGS) entry which is preliminary data.</text>
</comment>
<proteinExistence type="inferred from homology"/>
<evidence type="ECO:0000256" key="4">
    <source>
        <dbReference type="ARBA" id="ARBA00022452"/>
    </source>
</evidence>
<evidence type="ECO:0000256" key="3">
    <source>
        <dbReference type="ARBA" id="ARBA00022448"/>
    </source>
</evidence>
<reference evidence="13" key="1">
    <citation type="journal article" date="2018" name="Genome Biol.">
        <title>SKESA: strategic k-mer extension for scrupulous assemblies.</title>
        <authorList>
            <person name="Souvorov A."/>
            <person name="Agarwala R."/>
            <person name="Lipman D.J."/>
        </authorList>
    </citation>
    <scope>NUCLEOTIDE SEQUENCE</scope>
    <source>
        <strain evidence="13">SL1344</strain>
    </source>
</reference>
<evidence type="ECO:0000256" key="1">
    <source>
        <dbReference type="ARBA" id="ARBA00004571"/>
    </source>
</evidence>